<keyword evidence="4" id="KW-1185">Reference proteome</keyword>
<dbReference type="PANTHER" id="PTHR33121:SF79">
    <property type="entry name" value="CYCLIC DI-GMP PHOSPHODIESTERASE PDED-RELATED"/>
    <property type="match status" value="1"/>
</dbReference>
<dbReference type="NCBIfam" id="TIGR00254">
    <property type="entry name" value="GGDEF"/>
    <property type="match status" value="1"/>
</dbReference>
<dbReference type="InterPro" id="IPR050706">
    <property type="entry name" value="Cyclic-di-GMP_PDE-like"/>
</dbReference>
<dbReference type="SMART" id="SM00267">
    <property type="entry name" value="GGDEF"/>
    <property type="match status" value="1"/>
</dbReference>
<dbReference type="OrthoDB" id="5289013at2"/>
<proteinExistence type="predicted"/>
<dbReference type="InterPro" id="IPR029787">
    <property type="entry name" value="Nucleotide_cyclase"/>
</dbReference>
<name>A0A4R6QNJ8_9BURK</name>
<evidence type="ECO:0000259" key="2">
    <source>
        <dbReference type="PROSITE" id="PS50887"/>
    </source>
</evidence>
<dbReference type="CDD" id="cd01949">
    <property type="entry name" value="GGDEF"/>
    <property type="match status" value="1"/>
</dbReference>
<feature type="domain" description="GGDEF" evidence="2">
    <location>
        <begin position="151"/>
        <end position="284"/>
    </location>
</feature>
<dbReference type="EMBL" id="SNXS01000003">
    <property type="protein sequence ID" value="TDP71575.1"/>
    <property type="molecule type" value="Genomic_DNA"/>
</dbReference>
<feature type="region of interest" description="Disordered" evidence="1">
    <location>
        <begin position="271"/>
        <end position="298"/>
    </location>
</feature>
<dbReference type="InterPro" id="IPR043128">
    <property type="entry name" value="Rev_trsase/Diguanyl_cyclase"/>
</dbReference>
<dbReference type="RefSeq" id="WP_133701342.1">
    <property type="nucleotide sequence ID" value="NZ_SNXS01000003.1"/>
</dbReference>
<comment type="caution">
    <text evidence="3">The sequence shown here is derived from an EMBL/GenBank/DDBJ whole genome shotgun (WGS) entry which is preliminary data.</text>
</comment>
<dbReference type="Pfam" id="PF00990">
    <property type="entry name" value="GGDEF"/>
    <property type="match status" value="1"/>
</dbReference>
<dbReference type="Proteomes" id="UP000295361">
    <property type="component" value="Unassembled WGS sequence"/>
</dbReference>
<evidence type="ECO:0000313" key="4">
    <source>
        <dbReference type="Proteomes" id="UP000295361"/>
    </source>
</evidence>
<reference evidence="3 4" key="1">
    <citation type="submission" date="2019-03" db="EMBL/GenBank/DDBJ databases">
        <title>Genomic Encyclopedia of Type Strains, Phase IV (KMG-IV): sequencing the most valuable type-strain genomes for metagenomic binning, comparative biology and taxonomic classification.</title>
        <authorList>
            <person name="Goeker M."/>
        </authorList>
    </citation>
    <scope>NUCLEOTIDE SEQUENCE [LARGE SCALE GENOMIC DNA]</scope>
    <source>
        <strain evidence="3 4">DSM 16998</strain>
    </source>
</reference>
<dbReference type="InterPro" id="IPR000160">
    <property type="entry name" value="GGDEF_dom"/>
</dbReference>
<gene>
    <name evidence="3" type="ORF">DES47_103556</name>
</gene>
<organism evidence="3 4">
    <name type="scientific">Roseateles toxinivorans</name>
    <dbReference type="NCBI Taxonomy" id="270368"/>
    <lineage>
        <taxon>Bacteria</taxon>
        <taxon>Pseudomonadati</taxon>
        <taxon>Pseudomonadota</taxon>
        <taxon>Betaproteobacteria</taxon>
        <taxon>Burkholderiales</taxon>
        <taxon>Sphaerotilaceae</taxon>
        <taxon>Roseateles</taxon>
    </lineage>
</organism>
<evidence type="ECO:0000256" key="1">
    <source>
        <dbReference type="SAM" id="MobiDB-lite"/>
    </source>
</evidence>
<dbReference type="Gene3D" id="3.30.70.270">
    <property type="match status" value="1"/>
</dbReference>
<dbReference type="AlphaFoldDB" id="A0A4R6QNJ8"/>
<dbReference type="SUPFAM" id="SSF55073">
    <property type="entry name" value="Nucleotide cyclase"/>
    <property type="match status" value="1"/>
</dbReference>
<dbReference type="InParanoid" id="A0A4R6QNJ8"/>
<sequence length="298" mass="32111">MNRPDLLDGLTESVWGPFQIERCADLSAAAQRLGESPFDALLAALPHERAAGLSAWPALSHAVQHSATLVFTPDCEPDWTLDLLSRGVQDVLPMAQLACLPRCLRLSIERHKLDRAARKAYATDLGTGLPNRTQLLEHMNHLLALRQREPSPMGLLVVRVEGLLRAKEDLGREAANVLRRKVAVRLRAGVRASDVVASLGADVFGVLLASTEKPEDAERVARKLQNAVHKPLSVAGHDLTLNSSVGISLYPSDAQDADTLLRLATAAAAGRPVAGKAGLTQWPERSRKAKPAANDEEG</sequence>
<protein>
    <submittedName>
        <fullName evidence="3">Diguanylate cyclase (GGDEF)-like protein</fullName>
    </submittedName>
</protein>
<dbReference type="PROSITE" id="PS50887">
    <property type="entry name" value="GGDEF"/>
    <property type="match status" value="1"/>
</dbReference>
<dbReference type="GO" id="GO:0071111">
    <property type="term" value="F:cyclic-guanylate-specific phosphodiesterase activity"/>
    <property type="evidence" value="ECO:0007669"/>
    <property type="project" value="InterPro"/>
</dbReference>
<dbReference type="PANTHER" id="PTHR33121">
    <property type="entry name" value="CYCLIC DI-GMP PHOSPHODIESTERASE PDEF"/>
    <property type="match status" value="1"/>
</dbReference>
<accession>A0A4R6QNJ8</accession>
<evidence type="ECO:0000313" key="3">
    <source>
        <dbReference type="EMBL" id="TDP71575.1"/>
    </source>
</evidence>